<dbReference type="GO" id="GO:0005737">
    <property type="term" value="C:cytoplasm"/>
    <property type="evidence" value="ECO:0007669"/>
    <property type="project" value="UniProtKB-SubCell"/>
</dbReference>
<dbReference type="EC" id="3.1.21.10" evidence="13 14"/>
<feature type="binding site" evidence="13">
    <location>
        <position position="115"/>
    </location>
    <ligand>
        <name>Mg(2+)</name>
        <dbReference type="ChEBI" id="CHEBI:18420"/>
    </ligand>
</feature>
<dbReference type="GO" id="GO:0007059">
    <property type="term" value="P:chromosome segregation"/>
    <property type="evidence" value="ECO:0007669"/>
    <property type="project" value="UniProtKB-UniRule"/>
</dbReference>
<keyword evidence="6 13" id="KW-0227">DNA damage</keyword>
<dbReference type="RefSeq" id="WP_022795882.1">
    <property type="nucleotide sequence ID" value="NZ_JBQEAI010000116.1"/>
</dbReference>
<evidence type="ECO:0000256" key="5">
    <source>
        <dbReference type="ARBA" id="ARBA00022759"/>
    </source>
</evidence>
<feature type="binding site" evidence="13">
    <location>
        <position position="83"/>
    </location>
    <ligand>
        <name>Mg(2+)</name>
        <dbReference type="ChEBI" id="CHEBI:18420"/>
    </ligand>
</feature>
<dbReference type="GO" id="GO:0003676">
    <property type="term" value="F:nucleic acid binding"/>
    <property type="evidence" value="ECO:0007669"/>
    <property type="project" value="InterPro"/>
</dbReference>
<evidence type="ECO:0000256" key="12">
    <source>
        <dbReference type="ARBA" id="ARBA00029523"/>
    </source>
</evidence>
<keyword evidence="4 13" id="KW-0479">Metal-binding</keyword>
<evidence type="ECO:0000256" key="2">
    <source>
        <dbReference type="ARBA" id="ARBA00022490"/>
    </source>
</evidence>
<evidence type="ECO:0000256" key="8">
    <source>
        <dbReference type="ARBA" id="ARBA00022842"/>
    </source>
</evidence>
<comment type="subcellular location">
    <subcellularLocation>
        <location evidence="1 13">Cytoplasm</location>
    </subcellularLocation>
</comment>
<evidence type="ECO:0000256" key="13">
    <source>
        <dbReference type="HAMAP-Rule" id="MF_00130"/>
    </source>
</evidence>
<accession>A0A3D4S5F1</accession>
<name>A0A3D4S5F1_9ENTE</name>
<keyword evidence="9 13" id="KW-0233">DNA recombination</keyword>
<evidence type="ECO:0000256" key="14">
    <source>
        <dbReference type="NCBIfam" id="TIGR00648"/>
    </source>
</evidence>
<evidence type="ECO:0000256" key="10">
    <source>
        <dbReference type="ARBA" id="ARBA00023204"/>
    </source>
</evidence>
<dbReference type="PIRSF" id="PIRSF037785">
    <property type="entry name" value="RecU"/>
    <property type="match status" value="1"/>
</dbReference>
<evidence type="ECO:0000256" key="15">
    <source>
        <dbReference type="SAM" id="MobiDB-lite"/>
    </source>
</evidence>
<dbReference type="CDD" id="cd22354">
    <property type="entry name" value="RecU-like"/>
    <property type="match status" value="1"/>
</dbReference>
<dbReference type="Pfam" id="PF03838">
    <property type="entry name" value="RecU"/>
    <property type="match status" value="1"/>
</dbReference>
<dbReference type="EMBL" id="DQHO01000031">
    <property type="protein sequence ID" value="HCS94043.1"/>
    <property type="molecule type" value="Genomic_DNA"/>
</dbReference>
<comment type="cofactor">
    <cofactor evidence="13">
        <name>Mg(2+)</name>
        <dbReference type="ChEBI" id="CHEBI:18420"/>
    </cofactor>
    <text evidence="13">Binds 1 Mg(2+) ion per subunit.</text>
</comment>
<dbReference type="GO" id="GO:0006281">
    <property type="term" value="P:DNA repair"/>
    <property type="evidence" value="ECO:0007669"/>
    <property type="project" value="UniProtKB-UniRule"/>
</dbReference>
<dbReference type="InterPro" id="IPR011335">
    <property type="entry name" value="Restrct_endonuc-II-like"/>
</dbReference>
<dbReference type="NCBIfam" id="NF002581">
    <property type="entry name" value="PRK02234.1-2"/>
    <property type="match status" value="1"/>
</dbReference>
<dbReference type="Gene3D" id="3.40.1350.10">
    <property type="match status" value="1"/>
</dbReference>
<keyword evidence="10 13" id="KW-0234">DNA repair</keyword>
<feature type="binding site" evidence="13">
    <location>
        <position position="81"/>
    </location>
    <ligand>
        <name>Mg(2+)</name>
        <dbReference type="ChEBI" id="CHEBI:18420"/>
    </ligand>
</feature>
<dbReference type="HAMAP" id="MF_00130">
    <property type="entry name" value="RecU"/>
    <property type="match status" value="1"/>
</dbReference>
<organism evidence="16 17">
    <name type="scientific">Bavariicoccus seileri</name>
    <dbReference type="NCBI Taxonomy" id="549685"/>
    <lineage>
        <taxon>Bacteria</taxon>
        <taxon>Bacillati</taxon>
        <taxon>Bacillota</taxon>
        <taxon>Bacilli</taxon>
        <taxon>Lactobacillales</taxon>
        <taxon>Enterococcaceae</taxon>
        <taxon>Bavariicoccus</taxon>
    </lineage>
</organism>
<evidence type="ECO:0000256" key="6">
    <source>
        <dbReference type="ARBA" id="ARBA00022763"/>
    </source>
</evidence>
<feature type="region of interest" description="Disordered" evidence="15">
    <location>
        <begin position="1"/>
        <end position="20"/>
    </location>
</feature>
<evidence type="ECO:0000256" key="9">
    <source>
        <dbReference type="ARBA" id="ARBA00023172"/>
    </source>
</evidence>
<comment type="similarity">
    <text evidence="11 13">Belongs to the RecU family.</text>
</comment>
<protein>
    <recommendedName>
        <fullName evidence="12 13">Holliday junction resolvase RecU</fullName>
        <ecNumber evidence="13 14">3.1.21.10</ecNumber>
    </recommendedName>
    <alternativeName>
        <fullName evidence="13">Recombination protein U homolog</fullName>
    </alternativeName>
</protein>
<feature type="binding site" evidence="13">
    <location>
        <position position="96"/>
    </location>
    <ligand>
        <name>Mg(2+)</name>
        <dbReference type="ChEBI" id="CHEBI:18420"/>
    </ligand>
</feature>
<keyword evidence="2 13" id="KW-0963">Cytoplasm</keyword>
<keyword evidence="3 13" id="KW-0540">Nuclease</keyword>
<evidence type="ECO:0000256" key="3">
    <source>
        <dbReference type="ARBA" id="ARBA00022722"/>
    </source>
</evidence>
<keyword evidence="8 13" id="KW-0460">Magnesium</keyword>
<dbReference type="GO" id="GO:0006310">
    <property type="term" value="P:DNA recombination"/>
    <property type="evidence" value="ECO:0007669"/>
    <property type="project" value="UniProtKB-UniRule"/>
</dbReference>
<evidence type="ECO:0000256" key="4">
    <source>
        <dbReference type="ARBA" id="ARBA00022723"/>
    </source>
</evidence>
<gene>
    <name evidence="13" type="primary">recU</name>
    <name evidence="16" type="ORF">DIW15_04985</name>
</gene>
<comment type="function">
    <text evidence="13">Endonuclease that resolves Holliday junction intermediates in genetic recombination. Cleaves mobile four-strand junctions by introducing symmetrical nicks in paired strands. Promotes annealing of linear ssDNA with homologous dsDNA. Required for DNA repair, homologous recombination and chromosome segregation.</text>
</comment>
<proteinExistence type="inferred from homology"/>
<dbReference type="NCBIfam" id="TIGR00648">
    <property type="entry name" value="recU"/>
    <property type="match status" value="1"/>
</dbReference>
<dbReference type="InterPro" id="IPR011856">
    <property type="entry name" value="tRNA_endonuc-like_dom_sf"/>
</dbReference>
<evidence type="ECO:0000256" key="1">
    <source>
        <dbReference type="ARBA" id="ARBA00004496"/>
    </source>
</evidence>
<comment type="caution">
    <text evidence="16">The sequence shown here is derived from an EMBL/GenBank/DDBJ whole genome shotgun (WGS) entry which is preliminary data.</text>
</comment>
<evidence type="ECO:0000256" key="7">
    <source>
        <dbReference type="ARBA" id="ARBA00022801"/>
    </source>
</evidence>
<comment type="catalytic activity">
    <reaction evidence="13">
        <text>Endonucleolytic cleavage at a junction such as a reciprocal single-stranded crossover between two homologous DNA duplexes (Holliday junction).</text>
        <dbReference type="EC" id="3.1.21.10"/>
    </reaction>
</comment>
<dbReference type="NCBIfam" id="NF002584">
    <property type="entry name" value="PRK02234.1-5"/>
    <property type="match status" value="1"/>
</dbReference>
<keyword evidence="7 13" id="KW-0378">Hydrolase</keyword>
<evidence type="ECO:0000313" key="16">
    <source>
        <dbReference type="EMBL" id="HCS94043.1"/>
    </source>
</evidence>
<dbReference type="STRING" id="1121105.GCA_000421665_00597"/>
<keyword evidence="5 13" id="KW-0255">Endonuclease</keyword>
<reference evidence="16 17" key="1">
    <citation type="journal article" date="2018" name="Nat. Biotechnol.">
        <title>A standardized bacterial taxonomy based on genome phylogeny substantially revises the tree of life.</title>
        <authorList>
            <person name="Parks D.H."/>
            <person name="Chuvochina M."/>
            <person name="Waite D.W."/>
            <person name="Rinke C."/>
            <person name="Skarshewski A."/>
            <person name="Chaumeil P.A."/>
            <person name="Hugenholtz P."/>
        </authorList>
    </citation>
    <scope>NUCLEOTIDE SEQUENCE [LARGE SCALE GENOMIC DNA]</scope>
    <source>
        <strain evidence="16">UBA11306</strain>
    </source>
</reference>
<dbReference type="SUPFAM" id="SSF52980">
    <property type="entry name" value="Restriction endonuclease-like"/>
    <property type="match status" value="1"/>
</dbReference>
<evidence type="ECO:0000313" key="17">
    <source>
        <dbReference type="Proteomes" id="UP000262195"/>
    </source>
</evidence>
<sequence>MTIKHPKGIQSNDSVNEPDGINYARRGMTFEKLINESNQYYLAKNIAVIHKKPTPIQVVTVDYPKRSAVKITEAYYKEASTTDYNGVYKGYYIDFEAKATKLKTRFPLNNLQEHQIDHMISCQKQGGIVFLLIYFSTLKECYLMPFSDIKAFWCDNASGQKSIPYTYIKKNCYAVPFKLRPRVDYLAAVNHLMIQLKGVDQ</sequence>
<dbReference type="Proteomes" id="UP000262195">
    <property type="component" value="Unassembled WGS sequence"/>
</dbReference>
<dbReference type="GO" id="GO:0008821">
    <property type="term" value="F:crossover junction DNA endonuclease activity"/>
    <property type="evidence" value="ECO:0007669"/>
    <property type="project" value="UniProtKB-EC"/>
</dbReference>
<dbReference type="InterPro" id="IPR004612">
    <property type="entry name" value="Resolv_RecU"/>
</dbReference>
<feature type="site" description="Transition state stabilizer" evidence="13">
    <location>
        <position position="98"/>
    </location>
</feature>
<dbReference type="AlphaFoldDB" id="A0A3D4S5F1"/>
<evidence type="ECO:0000256" key="11">
    <source>
        <dbReference type="ARBA" id="ARBA00023447"/>
    </source>
</evidence>
<dbReference type="GO" id="GO:0000287">
    <property type="term" value="F:magnesium ion binding"/>
    <property type="evidence" value="ECO:0007669"/>
    <property type="project" value="UniProtKB-UniRule"/>
</dbReference>